<keyword evidence="2" id="KW-0813">Transport</keyword>
<dbReference type="Pfam" id="PF00005">
    <property type="entry name" value="ABC_tran"/>
    <property type="match status" value="1"/>
</dbReference>
<sequence>MAGELLIETINLTKRYGSRIVAVDELNLAVRRGEVYGFLGPNGAGKTTTLRMLLGLIKPTSGTATVLGKKPGAPSGLARVGALVESPAFYPHLSGRDNLIGVARLSGVENPRDRVEEALKQVKLKERAKDKFRKYSLGMKQRLGVAATLLKDSELLILDEPTNGLDPKGMAEMRDLIRSLGQGERTVLLSSHLMGEVEQICDRVGIIRQGKLVAEGSITDLRGRGGLLVRAQPPERAAEIARNVSGVEEVRVEKGMLRITTEPERAPEIARKLVSGGVDLSELKPAQRSLEEAFFELTGEQEVE</sequence>
<dbReference type="InterPro" id="IPR017871">
    <property type="entry name" value="ABC_transporter-like_CS"/>
</dbReference>
<feature type="domain" description="ABC transporter" evidence="5">
    <location>
        <begin position="7"/>
        <end position="234"/>
    </location>
</feature>
<dbReference type="EMBL" id="CADCVG010000108">
    <property type="protein sequence ID" value="CAA9461820.1"/>
    <property type="molecule type" value="Genomic_DNA"/>
</dbReference>
<protein>
    <submittedName>
        <fullName evidence="6">Efflux ABC transporter, ATP-binding protein</fullName>
    </submittedName>
</protein>
<dbReference type="PROSITE" id="PS50893">
    <property type="entry name" value="ABC_TRANSPORTER_2"/>
    <property type="match status" value="1"/>
</dbReference>
<dbReference type="SUPFAM" id="SSF52540">
    <property type="entry name" value="P-loop containing nucleoside triphosphate hydrolases"/>
    <property type="match status" value="1"/>
</dbReference>
<dbReference type="PANTHER" id="PTHR43335">
    <property type="entry name" value="ABC TRANSPORTER, ATP-BINDING PROTEIN"/>
    <property type="match status" value="1"/>
</dbReference>
<evidence type="ECO:0000259" key="5">
    <source>
        <dbReference type="PROSITE" id="PS50893"/>
    </source>
</evidence>
<evidence type="ECO:0000256" key="3">
    <source>
        <dbReference type="ARBA" id="ARBA00022741"/>
    </source>
</evidence>
<dbReference type="Gene3D" id="3.40.50.300">
    <property type="entry name" value="P-loop containing nucleotide triphosphate hydrolases"/>
    <property type="match status" value="1"/>
</dbReference>
<dbReference type="PROSITE" id="PS00211">
    <property type="entry name" value="ABC_TRANSPORTER_1"/>
    <property type="match status" value="1"/>
</dbReference>
<evidence type="ECO:0000256" key="1">
    <source>
        <dbReference type="ARBA" id="ARBA00005417"/>
    </source>
</evidence>
<keyword evidence="3" id="KW-0547">Nucleotide-binding</keyword>
<evidence type="ECO:0000256" key="4">
    <source>
        <dbReference type="ARBA" id="ARBA00022840"/>
    </source>
</evidence>
<name>A0A6J4R3K6_9ACTN</name>
<dbReference type="AlphaFoldDB" id="A0A6J4R3K6"/>
<dbReference type="InterPro" id="IPR003593">
    <property type="entry name" value="AAA+_ATPase"/>
</dbReference>
<organism evidence="6">
    <name type="scientific">uncultured Rubrobacteraceae bacterium</name>
    <dbReference type="NCBI Taxonomy" id="349277"/>
    <lineage>
        <taxon>Bacteria</taxon>
        <taxon>Bacillati</taxon>
        <taxon>Actinomycetota</taxon>
        <taxon>Rubrobacteria</taxon>
        <taxon>Rubrobacterales</taxon>
        <taxon>Rubrobacteraceae</taxon>
        <taxon>environmental samples</taxon>
    </lineage>
</organism>
<dbReference type="PANTHER" id="PTHR43335:SF4">
    <property type="entry name" value="ABC TRANSPORTER, ATP-BINDING PROTEIN"/>
    <property type="match status" value="1"/>
</dbReference>
<evidence type="ECO:0000313" key="6">
    <source>
        <dbReference type="EMBL" id="CAA9461820.1"/>
    </source>
</evidence>
<dbReference type="InterPro" id="IPR003439">
    <property type="entry name" value="ABC_transporter-like_ATP-bd"/>
</dbReference>
<keyword evidence="4 6" id="KW-0067">ATP-binding</keyword>
<dbReference type="CDD" id="cd03268">
    <property type="entry name" value="ABC_BcrA_bacitracin_resist"/>
    <property type="match status" value="1"/>
</dbReference>
<dbReference type="GO" id="GO:0016887">
    <property type="term" value="F:ATP hydrolysis activity"/>
    <property type="evidence" value="ECO:0007669"/>
    <property type="project" value="InterPro"/>
</dbReference>
<dbReference type="InterPro" id="IPR027417">
    <property type="entry name" value="P-loop_NTPase"/>
</dbReference>
<dbReference type="GO" id="GO:0005524">
    <property type="term" value="F:ATP binding"/>
    <property type="evidence" value="ECO:0007669"/>
    <property type="project" value="UniProtKB-KW"/>
</dbReference>
<comment type="similarity">
    <text evidence="1">Belongs to the ABC transporter superfamily.</text>
</comment>
<reference evidence="6" key="1">
    <citation type="submission" date="2020-02" db="EMBL/GenBank/DDBJ databases">
        <authorList>
            <person name="Meier V. D."/>
        </authorList>
    </citation>
    <scope>NUCLEOTIDE SEQUENCE</scope>
    <source>
        <strain evidence="6">AVDCRST_MAG14</strain>
    </source>
</reference>
<dbReference type="SMART" id="SM00382">
    <property type="entry name" value="AAA"/>
    <property type="match status" value="1"/>
</dbReference>
<evidence type="ECO:0000256" key="2">
    <source>
        <dbReference type="ARBA" id="ARBA00022448"/>
    </source>
</evidence>
<proteinExistence type="inferred from homology"/>
<accession>A0A6J4R3K6</accession>
<gene>
    <name evidence="6" type="ORF">AVDCRST_MAG14-2573</name>
</gene>